<protein>
    <submittedName>
        <fullName evidence="5">Ribosomal-protein-alanine acetyltransferase</fullName>
        <ecNumber evidence="5">2.3.1.128</ecNumber>
    </submittedName>
</protein>
<dbReference type="AlphaFoldDB" id="Q8PU65"/>
<dbReference type="Proteomes" id="UP000000595">
    <property type="component" value="Chromosome"/>
</dbReference>
<dbReference type="Pfam" id="PF13302">
    <property type="entry name" value="Acetyltransf_3"/>
    <property type="match status" value="1"/>
</dbReference>
<dbReference type="InterPro" id="IPR051531">
    <property type="entry name" value="N-acetyltransferase"/>
</dbReference>
<keyword evidence="1 5" id="KW-0808">Transferase</keyword>
<dbReference type="InterPro" id="IPR016181">
    <property type="entry name" value="Acyl_CoA_acyltransferase"/>
</dbReference>
<dbReference type="PANTHER" id="PTHR43792:SF8">
    <property type="entry name" value="[RIBOSOMAL PROTEIN US5]-ALANINE N-ACETYLTRANSFERASE"/>
    <property type="match status" value="1"/>
</dbReference>
<proteinExistence type="inferred from homology"/>
<evidence type="ECO:0000256" key="1">
    <source>
        <dbReference type="ARBA" id="ARBA00022679"/>
    </source>
</evidence>
<dbReference type="InterPro" id="IPR000182">
    <property type="entry name" value="GNAT_dom"/>
</dbReference>
<dbReference type="GeneID" id="68225822"/>
<evidence type="ECO:0000256" key="2">
    <source>
        <dbReference type="ARBA" id="ARBA00023315"/>
    </source>
</evidence>
<comment type="similarity">
    <text evidence="3">Belongs to the acetyltransferase family. RimJ subfamily.</text>
</comment>
<organism evidence="5 6">
    <name type="scientific">Methanosarcina mazei (strain ATCC BAA-159 / DSM 3647 / Goe1 / Go1 / JCM 11833 / OCM 88)</name>
    <name type="common">Methanosarcina frisia</name>
    <dbReference type="NCBI Taxonomy" id="192952"/>
    <lineage>
        <taxon>Archaea</taxon>
        <taxon>Methanobacteriati</taxon>
        <taxon>Methanobacteriota</taxon>
        <taxon>Stenosarchaea group</taxon>
        <taxon>Methanomicrobia</taxon>
        <taxon>Methanosarcinales</taxon>
        <taxon>Methanosarcinaceae</taxon>
        <taxon>Methanosarcina</taxon>
    </lineage>
</organism>
<dbReference type="PATRIC" id="fig|192952.21.peg.2833"/>
<dbReference type="PANTHER" id="PTHR43792">
    <property type="entry name" value="GNAT FAMILY, PUTATIVE (AFU_ORTHOLOGUE AFUA_3G00765)-RELATED-RELATED"/>
    <property type="match status" value="1"/>
</dbReference>
<dbReference type="HOGENOM" id="CLU_013985_40_3_2"/>
<accession>Q8PU65</accession>
<name>Q8PU65_METMA</name>
<dbReference type="eggNOG" id="arCOG00842">
    <property type="taxonomic scope" value="Archaea"/>
</dbReference>
<gene>
    <name evidence="5" type="ordered locus">MM_2476</name>
</gene>
<dbReference type="EMBL" id="AE008384">
    <property type="protein sequence ID" value="AAM32172.1"/>
    <property type="molecule type" value="Genomic_DNA"/>
</dbReference>
<dbReference type="RefSeq" id="WP_011034394.1">
    <property type="nucleotide sequence ID" value="NC_003901.1"/>
</dbReference>
<evidence type="ECO:0000313" key="5">
    <source>
        <dbReference type="EMBL" id="AAM32172.1"/>
    </source>
</evidence>
<dbReference type="GO" id="GO:0016747">
    <property type="term" value="F:acyltransferase activity, transferring groups other than amino-acyl groups"/>
    <property type="evidence" value="ECO:0007669"/>
    <property type="project" value="InterPro"/>
</dbReference>
<sequence>MNGEAVESIALFIKNDVYCRSAEIVYWLGEPFWSRGIMSEAIKQFCQTAFKQYNIVRIFAEPYAYNIGSRKALEKAGFVLEGIMKKGVYKDGKFFDYCMYALVK</sequence>
<reference evidence="5 6" key="1">
    <citation type="journal article" date="2002" name="J. Mol. Microbiol. Biotechnol.">
        <title>The genome of Methanosarcina mazei: evidence for lateral gene transfer between Bacteria and Archaea.</title>
        <authorList>
            <person name="Deppenmeier U."/>
            <person name="Johann A."/>
            <person name="Hartsch T."/>
            <person name="Merkl R."/>
            <person name="Schmitz R.A."/>
            <person name="Martinez-Arias R."/>
            <person name="Henne A."/>
            <person name="Wiezer A."/>
            <person name="Baumer S."/>
            <person name="Jacobi C."/>
            <person name="Bruggemann H."/>
            <person name="Lienard T."/>
            <person name="Christmann A."/>
            <person name="Bomeke M."/>
            <person name="Steckel S."/>
            <person name="Bhattacharyya A."/>
            <person name="Lykidis A."/>
            <person name="Overbeek R."/>
            <person name="Klenk H.P."/>
            <person name="Gunsalus R.P."/>
            <person name="Fritz H.J."/>
            <person name="Gottschalk G."/>
        </authorList>
    </citation>
    <scope>NUCLEOTIDE SEQUENCE [LARGE SCALE GENOMIC DNA]</scope>
    <source>
        <strain evidence="6">ATCC BAA-159 / DSM 3647 / Goe1 / Go1 / JCM 11833 / OCM 88</strain>
    </source>
</reference>
<evidence type="ECO:0000256" key="3">
    <source>
        <dbReference type="ARBA" id="ARBA00038502"/>
    </source>
</evidence>
<keyword evidence="2 5" id="KW-0012">Acyltransferase</keyword>
<dbReference type="KEGG" id="mma:MM_2476"/>
<evidence type="ECO:0000259" key="4">
    <source>
        <dbReference type="PROSITE" id="PS51186"/>
    </source>
</evidence>
<dbReference type="EC" id="2.3.1.128" evidence="5"/>
<dbReference type="SUPFAM" id="SSF55729">
    <property type="entry name" value="Acyl-CoA N-acyltransferases (Nat)"/>
    <property type="match status" value="1"/>
</dbReference>
<dbReference type="Gene3D" id="3.40.630.30">
    <property type="match status" value="1"/>
</dbReference>
<feature type="domain" description="N-acetyltransferase" evidence="4">
    <location>
        <begin position="1"/>
        <end position="104"/>
    </location>
</feature>
<dbReference type="PROSITE" id="PS51186">
    <property type="entry name" value="GNAT"/>
    <property type="match status" value="1"/>
</dbReference>
<evidence type="ECO:0000313" key="6">
    <source>
        <dbReference type="Proteomes" id="UP000000595"/>
    </source>
</evidence>